<feature type="domain" description="Ferritin/DPS" evidence="3">
    <location>
        <begin position="21"/>
        <end position="156"/>
    </location>
</feature>
<proteinExistence type="inferred from homology"/>
<name>A0A848DPN3_9PSEU</name>
<comment type="similarity">
    <text evidence="1 2">Belongs to the Dps family.</text>
</comment>
<dbReference type="PRINTS" id="PR01346">
    <property type="entry name" value="HELNAPAPROT"/>
</dbReference>
<dbReference type="PANTHER" id="PTHR42932">
    <property type="entry name" value="GENERAL STRESS PROTEIN 20U"/>
    <property type="match status" value="1"/>
</dbReference>
<dbReference type="InterPro" id="IPR023188">
    <property type="entry name" value="DPS_DNA-bd_CS"/>
</dbReference>
<comment type="caution">
    <text evidence="4">The sequence shown here is derived from an EMBL/GenBank/DDBJ whole genome shotgun (WGS) entry which is preliminary data.</text>
</comment>
<dbReference type="InterPro" id="IPR008331">
    <property type="entry name" value="Ferritin_DPS_dom"/>
</dbReference>
<dbReference type="AlphaFoldDB" id="A0A848DPN3"/>
<dbReference type="PIRSF" id="PIRSF005900">
    <property type="entry name" value="Dps"/>
    <property type="match status" value="1"/>
</dbReference>
<protein>
    <submittedName>
        <fullName evidence="4">DNA starvation/stationary phase protection protein</fullName>
    </submittedName>
</protein>
<dbReference type="InterPro" id="IPR009078">
    <property type="entry name" value="Ferritin-like_SF"/>
</dbReference>
<evidence type="ECO:0000259" key="3">
    <source>
        <dbReference type="Pfam" id="PF00210"/>
    </source>
</evidence>
<dbReference type="GO" id="GO:0016722">
    <property type="term" value="F:oxidoreductase activity, acting on metal ions"/>
    <property type="evidence" value="ECO:0007669"/>
    <property type="project" value="InterPro"/>
</dbReference>
<organism evidence="4 5">
    <name type="scientific">Pseudonocardia bannensis</name>
    <dbReference type="NCBI Taxonomy" id="630973"/>
    <lineage>
        <taxon>Bacteria</taxon>
        <taxon>Bacillati</taxon>
        <taxon>Actinomycetota</taxon>
        <taxon>Actinomycetes</taxon>
        <taxon>Pseudonocardiales</taxon>
        <taxon>Pseudonocardiaceae</taxon>
        <taxon>Pseudonocardia</taxon>
    </lineage>
</organism>
<dbReference type="InterPro" id="IPR012347">
    <property type="entry name" value="Ferritin-like"/>
</dbReference>
<accession>A0A848DPN3</accession>
<dbReference type="PANTHER" id="PTHR42932:SF2">
    <property type="entry name" value="DNA PROTECTION DURING STARVATION PROTEIN 1"/>
    <property type="match status" value="1"/>
</dbReference>
<dbReference type="RefSeq" id="WP_169414981.1">
    <property type="nucleotide sequence ID" value="NZ_JAAXKZ010000103.1"/>
</dbReference>
<gene>
    <name evidence="4" type="ORF">HF519_22425</name>
</gene>
<evidence type="ECO:0000256" key="2">
    <source>
        <dbReference type="RuleBase" id="RU003875"/>
    </source>
</evidence>
<dbReference type="GO" id="GO:0008199">
    <property type="term" value="F:ferric iron binding"/>
    <property type="evidence" value="ECO:0007669"/>
    <property type="project" value="InterPro"/>
</dbReference>
<keyword evidence="5" id="KW-1185">Reference proteome</keyword>
<evidence type="ECO:0000256" key="1">
    <source>
        <dbReference type="ARBA" id="ARBA00009497"/>
    </source>
</evidence>
<evidence type="ECO:0000313" key="5">
    <source>
        <dbReference type="Proteomes" id="UP000586918"/>
    </source>
</evidence>
<dbReference type="Gene3D" id="1.20.1260.10">
    <property type="match status" value="1"/>
</dbReference>
<dbReference type="InterPro" id="IPR002177">
    <property type="entry name" value="DPS_DNA-bd"/>
</dbReference>
<dbReference type="Proteomes" id="UP000586918">
    <property type="component" value="Unassembled WGS sequence"/>
</dbReference>
<dbReference type="EMBL" id="JAAXKZ010000103">
    <property type="protein sequence ID" value="NMH94284.1"/>
    <property type="molecule type" value="Genomic_DNA"/>
</dbReference>
<reference evidence="4 5" key="1">
    <citation type="submission" date="2020-04" db="EMBL/GenBank/DDBJ databases">
        <authorList>
            <person name="Klaysubun C."/>
            <person name="Duangmal K."/>
            <person name="Lipun K."/>
        </authorList>
    </citation>
    <scope>NUCLEOTIDE SEQUENCE [LARGE SCALE GENOMIC DNA]</scope>
    <source>
        <strain evidence="4 5">DSM 45300</strain>
    </source>
</reference>
<dbReference type="CDD" id="cd01043">
    <property type="entry name" value="DPS"/>
    <property type="match status" value="1"/>
</dbReference>
<dbReference type="Pfam" id="PF00210">
    <property type="entry name" value="Ferritin"/>
    <property type="match status" value="1"/>
</dbReference>
<evidence type="ECO:0000313" key="4">
    <source>
        <dbReference type="EMBL" id="NMH94284.1"/>
    </source>
</evidence>
<dbReference type="PROSITE" id="PS00818">
    <property type="entry name" value="DPS_1"/>
    <property type="match status" value="1"/>
</dbReference>
<sequence>MMAEPIPSTLDDQARDITGAVLQATLVDLIDLSLVAKQAHWNLVGRQFHDVHLHLDELVDLARKYTDEVAERAAAIGFSPDGRTGTVAKESGIPAFPSGWVKDRDVIKQIFEAVDTAVRRVRPRIEETEKTDLVTQDLMIEIVRQLEEARWMWQAQNAGYESDKPAF</sequence>
<dbReference type="SUPFAM" id="SSF47240">
    <property type="entry name" value="Ferritin-like"/>
    <property type="match status" value="1"/>
</dbReference>